<name>A0ABP5EYC6_9ACTN</name>
<reference evidence="2" key="1">
    <citation type="journal article" date="2019" name="Int. J. Syst. Evol. Microbiol.">
        <title>The Global Catalogue of Microorganisms (GCM) 10K type strain sequencing project: providing services to taxonomists for standard genome sequencing and annotation.</title>
        <authorList>
            <consortium name="The Broad Institute Genomics Platform"/>
            <consortium name="The Broad Institute Genome Sequencing Center for Infectious Disease"/>
            <person name="Wu L."/>
            <person name="Ma J."/>
        </authorList>
    </citation>
    <scope>NUCLEOTIDE SEQUENCE [LARGE SCALE GENOMIC DNA]</scope>
    <source>
        <strain evidence="2">JCM 15313</strain>
    </source>
</reference>
<dbReference type="RefSeq" id="WP_344164605.1">
    <property type="nucleotide sequence ID" value="NZ_BAAAPC010000020.1"/>
</dbReference>
<sequence>MWTRNVVGIETDSQTSASIGLEAVKSEGSSTSYGPFWQERSRSKFESTSITPSYGGPAKPEGIAHSYMMLKSDRGQWDLVYDFNPVGSTTAQQDTDPRTVTARLIMASAQTTDVENIDNRIHSGFLTDF</sequence>
<comment type="caution">
    <text evidence="1">The sequence shown here is derived from an EMBL/GenBank/DDBJ whole genome shotgun (WGS) entry which is preliminary data.</text>
</comment>
<dbReference type="Proteomes" id="UP001501585">
    <property type="component" value="Unassembled WGS sequence"/>
</dbReference>
<evidence type="ECO:0000313" key="1">
    <source>
        <dbReference type="EMBL" id="GAA2009577.1"/>
    </source>
</evidence>
<gene>
    <name evidence="1" type="ORF">GCM10009799_41900</name>
</gene>
<dbReference type="EMBL" id="BAAAPC010000020">
    <property type="protein sequence ID" value="GAA2009577.1"/>
    <property type="molecule type" value="Genomic_DNA"/>
</dbReference>
<protein>
    <submittedName>
        <fullName evidence="1">Uncharacterized protein</fullName>
    </submittedName>
</protein>
<proteinExistence type="predicted"/>
<keyword evidence="2" id="KW-1185">Reference proteome</keyword>
<accession>A0ABP5EYC6</accession>
<organism evidence="1 2">
    <name type="scientific">Nocardiopsis rhodophaea</name>
    <dbReference type="NCBI Taxonomy" id="280238"/>
    <lineage>
        <taxon>Bacteria</taxon>
        <taxon>Bacillati</taxon>
        <taxon>Actinomycetota</taxon>
        <taxon>Actinomycetes</taxon>
        <taxon>Streptosporangiales</taxon>
        <taxon>Nocardiopsidaceae</taxon>
        <taxon>Nocardiopsis</taxon>
    </lineage>
</organism>
<evidence type="ECO:0000313" key="2">
    <source>
        <dbReference type="Proteomes" id="UP001501585"/>
    </source>
</evidence>